<comment type="caution">
    <text evidence="2">The sequence shown here is derived from an EMBL/GenBank/DDBJ whole genome shotgun (WGS) entry which is preliminary data.</text>
</comment>
<dbReference type="RefSeq" id="XP_068354719.1">
    <property type="nucleotide sequence ID" value="XM_068493699.1"/>
</dbReference>
<sequence>MKPQFIPPFSFSYVEKDVFRGAYPVSLNFEFLKTLHLKTMISLVPNSIDDDLKKFCQEEGITNHYYSVPKFASQIIITATTITEIIHIMCNNDNLPLYIHCLDGGHTSGLVVMCLRKLQMWSARAMFNEFNMFINNYESCEEEFVNNYKATFELSPNRPQWLQHLNGKKTHPTLRVILTDEAESDDDDNDDAASDAEEATDEAPQ</sequence>
<dbReference type="InterPro" id="IPR029021">
    <property type="entry name" value="Prot-tyrosine_phosphatase-like"/>
</dbReference>
<name>A0A1J4JQX8_9EUKA</name>
<proteinExistence type="predicted"/>
<evidence type="ECO:0000256" key="1">
    <source>
        <dbReference type="SAM" id="MobiDB-lite"/>
    </source>
</evidence>
<dbReference type="Gene3D" id="3.90.190.10">
    <property type="entry name" value="Protein tyrosine phosphatase superfamily"/>
    <property type="match status" value="1"/>
</dbReference>
<dbReference type="InterPro" id="IPR004861">
    <property type="entry name" value="Siw14-like"/>
</dbReference>
<dbReference type="GO" id="GO:0016791">
    <property type="term" value="F:phosphatase activity"/>
    <property type="evidence" value="ECO:0007669"/>
    <property type="project" value="TreeGrafter"/>
</dbReference>
<evidence type="ECO:0000313" key="3">
    <source>
        <dbReference type="Proteomes" id="UP000179807"/>
    </source>
</evidence>
<feature type="region of interest" description="Disordered" evidence="1">
    <location>
        <begin position="179"/>
        <end position="205"/>
    </location>
</feature>
<evidence type="ECO:0000313" key="2">
    <source>
        <dbReference type="EMBL" id="OHT01583.1"/>
    </source>
</evidence>
<protein>
    <submittedName>
        <fullName evidence="2">Tyrosine phosphatase family protein</fullName>
    </submittedName>
</protein>
<dbReference type="EMBL" id="MLAK01000904">
    <property type="protein sequence ID" value="OHT01583.1"/>
    <property type="molecule type" value="Genomic_DNA"/>
</dbReference>
<dbReference type="OrthoDB" id="6375174at2759"/>
<dbReference type="GeneID" id="94828403"/>
<accession>A0A1J4JQX8</accession>
<dbReference type="AlphaFoldDB" id="A0A1J4JQX8"/>
<feature type="compositionally biased region" description="Acidic residues" evidence="1">
    <location>
        <begin position="180"/>
        <end position="205"/>
    </location>
</feature>
<dbReference type="FunFam" id="3.90.190.10:FF:000084">
    <property type="entry name" value="Tyrosine phospatase-like protein"/>
    <property type="match status" value="1"/>
</dbReference>
<dbReference type="VEuPathDB" id="TrichDB:TRFO_07462"/>
<gene>
    <name evidence="2" type="ORF">TRFO_07462</name>
</gene>
<reference evidence="2" key="1">
    <citation type="submission" date="2016-10" db="EMBL/GenBank/DDBJ databases">
        <authorList>
            <person name="Benchimol M."/>
            <person name="Almeida L.G."/>
            <person name="Vasconcelos A.T."/>
            <person name="Perreira-Neves A."/>
            <person name="Rosa I.A."/>
            <person name="Tasca T."/>
            <person name="Bogo M.R."/>
            <person name="de Souza W."/>
        </authorList>
    </citation>
    <scope>NUCLEOTIDE SEQUENCE [LARGE SCALE GENOMIC DNA]</scope>
    <source>
        <strain evidence="2">K</strain>
    </source>
</reference>
<dbReference type="Proteomes" id="UP000179807">
    <property type="component" value="Unassembled WGS sequence"/>
</dbReference>
<keyword evidence="3" id="KW-1185">Reference proteome</keyword>
<organism evidence="2 3">
    <name type="scientific">Tritrichomonas foetus</name>
    <dbReference type="NCBI Taxonomy" id="1144522"/>
    <lineage>
        <taxon>Eukaryota</taxon>
        <taxon>Metamonada</taxon>
        <taxon>Parabasalia</taxon>
        <taxon>Tritrichomonadida</taxon>
        <taxon>Tritrichomonadidae</taxon>
        <taxon>Tritrichomonas</taxon>
    </lineage>
</organism>
<dbReference type="SUPFAM" id="SSF52799">
    <property type="entry name" value="(Phosphotyrosine protein) phosphatases II"/>
    <property type="match status" value="1"/>
</dbReference>
<dbReference type="Pfam" id="PF03162">
    <property type="entry name" value="Y_phosphatase2"/>
    <property type="match status" value="1"/>
</dbReference>
<dbReference type="PANTHER" id="PTHR31126:SF14">
    <property type="entry name" value="TYROSINE-PROTEIN PHOSPHATASE OCA6-RELATED"/>
    <property type="match status" value="1"/>
</dbReference>
<dbReference type="PANTHER" id="PTHR31126">
    <property type="entry name" value="TYROSINE-PROTEIN PHOSPHATASE"/>
    <property type="match status" value="1"/>
</dbReference>